<evidence type="ECO:0000256" key="2">
    <source>
        <dbReference type="ARBA" id="ARBA00022692"/>
    </source>
</evidence>
<evidence type="ECO:0000256" key="5">
    <source>
        <dbReference type="SAM" id="Phobius"/>
    </source>
</evidence>
<dbReference type="GO" id="GO:0016020">
    <property type="term" value="C:membrane"/>
    <property type="evidence" value="ECO:0007669"/>
    <property type="project" value="UniProtKB-SubCell"/>
</dbReference>
<keyword evidence="4 5" id="KW-0472">Membrane</keyword>
<feature type="transmembrane region" description="Helical" evidence="5">
    <location>
        <begin position="20"/>
        <end position="41"/>
    </location>
</feature>
<dbReference type="Pfam" id="PF00860">
    <property type="entry name" value="Xan_ur_permease"/>
    <property type="match status" value="1"/>
</dbReference>
<sequence>MGSFVVILASFYMDKVRKLFPTVVSGVVVTLIGLTILPVAMNCW</sequence>
<keyword evidence="2 5" id="KW-0812">Transmembrane</keyword>
<dbReference type="STRING" id="990268.JCM19235_2405"/>
<proteinExistence type="predicted"/>
<reference evidence="6 7" key="2">
    <citation type="submission" date="2014-09" db="EMBL/GenBank/DDBJ databases">
        <authorList>
            <consortium name="NBRP consortium"/>
            <person name="Sawabe T."/>
            <person name="Meirelles P."/>
            <person name="Nakanishi M."/>
            <person name="Sayaka M."/>
            <person name="Hattori M."/>
            <person name="Ohkuma M."/>
        </authorList>
    </citation>
    <scope>NUCLEOTIDE SEQUENCE [LARGE SCALE GENOMIC DNA]</scope>
    <source>
        <strain evidence="7">JCM19235</strain>
    </source>
</reference>
<dbReference type="AlphaFoldDB" id="A0A090SHT8"/>
<keyword evidence="7" id="KW-1185">Reference proteome</keyword>
<keyword evidence="3 5" id="KW-1133">Transmembrane helix</keyword>
<reference evidence="6 7" key="1">
    <citation type="submission" date="2014-09" db="EMBL/GenBank/DDBJ databases">
        <title>Vibrio maritimus JCM 19235. (C45) whole genome shotgun sequence.</title>
        <authorList>
            <person name="Sawabe T."/>
            <person name="Meirelles P."/>
            <person name="Nakanishi M."/>
            <person name="Sayaka M."/>
            <person name="Hattori M."/>
            <person name="Ohkuma M."/>
        </authorList>
    </citation>
    <scope>NUCLEOTIDE SEQUENCE [LARGE SCALE GENOMIC DNA]</scope>
    <source>
        <strain evidence="7">JCM19235</strain>
    </source>
</reference>
<accession>A0A090SHT8</accession>
<dbReference type="Proteomes" id="UP000029228">
    <property type="component" value="Unassembled WGS sequence"/>
</dbReference>
<evidence type="ECO:0000256" key="3">
    <source>
        <dbReference type="ARBA" id="ARBA00022989"/>
    </source>
</evidence>
<comment type="caution">
    <text evidence="6">The sequence shown here is derived from an EMBL/GenBank/DDBJ whole genome shotgun (WGS) entry which is preliminary data.</text>
</comment>
<evidence type="ECO:0000313" key="6">
    <source>
        <dbReference type="EMBL" id="GAL18982.1"/>
    </source>
</evidence>
<protein>
    <submittedName>
        <fullName evidence="6">Xanthine permease</fullName>
    </submittedName>
</protein>
<name>A0A090SHT8_9VIBR</name>
<evidence type="ECO:0000313" key="7">
    <source>
        <dbReference type="Proteomes" id="UP000029228"/>
    </source>
</evidence>
<dbReference type="GO" id="GO:0015205">
    <property type="term" value="F:nucleobase transmembrane transporter activity"/>
    <property type="evidence" value="ECO:0007669"/>
    <property type="project" value="UniProtKB-ARBA"/>
</dbReference>
<gene>
    <name evidence="6" type="ORF">JCM19235_2405</name>
</gene>
<organism evidence="6 7">
    <name type="scientific">Vibrio maritimus</name>
    <dbReference type="NCBI Taxonomy" id="990268"/>
    <lineage>
        <taxon>Bacteria</taxon>
        <taxon>Pseudomonadati</taxon>
        <taxon>Pseudomonadota</taxon>
        <taxon>Gammaproteobacteria</taxon>
        <taxon>Vibrionales</taxon>
        <taxon>Vibrionaceae</taxon>
        <taxon>Vibrio</taxon>
    </lineage>
</organism>
<evidence type="ECO:0000256" key="1">
    <source>
        <dbReference type="ARBA" id="ARBA00004141"/>
    </source>
</evidence>
<dbReference type="InterPro" id="IPR006043">
    <property type="entry name" value="NCS2"/>
</dbReference>
<comment type="subcellular location">
    <subcellularLocation>
        <location evidence="1">Membrane</location>
        <topology evidence="1">Multi-pass membrane protein</topology>
    </subcellularLocation>
</comment>
<dbReference type="EMBL" id="BBMR01000003">
    <property type="protein sequence ID" value="GAL18982.1"/>
    <property type="molecule type" value="Genomic_DNA"/>
</dbReference>
<evidence type="ECO:0000256" key="4">
    <source>
        <dbReference type="ARBA" id="ARBA00023136"/>
    </source>
</evidence>